<evidence type="ECO:0000313" key="2">
    <source>
        <dbReference type="Proteomes" id="UP000499080"/>
    </source>
</evidence>
<dbReference type="Proteomes" id="UP000499080">
    <property type="component" value="Unassembled WGS sequence"/>
</dbReference>
<organism evidence="1 2">
    <name type="scientific">Araneus ventricosus</name>
    <name type="common">Orbweaver spider</name>
    <name type="synonym">Epeira ventricosa</name>
    <dbReference type="NCBI Taxonomy" id="182803"/>
    <lineage>
        <taxon>Eukaryota</taxon>
        <taxon>Metazoa</taxon>
        <taxon>Ecdysozoa</taxon>
        <taxon>Arthropoda</taxon>
        <taxon>Chelicerata</taxon>
        <taxon>Arachnida</taxon>
        <taxon>Araneae</taxon>
        <taxon>Araneomorphae</taxon>
        <taxon>Entelegynae</taxon>
        <taxon>Araneoidea</taxon>
        <taxon>Araneidae</taxon>
        <taxon>Araneus</taxon>
    </lineage>
</organism>
<name>A0A4Y2F401_ARAVE</name>
<evidence type="ECO:0000313" key="1">
    <source>
        <dbReference type="EMBL" id="GBM36252.1"/>
    </source>
</evidence>
<reference evidence="1 2" key="1">
    <citation type="journal article" date="2019" name="Sci. Rep.">
        <title>Orb-weaving spider Araneus ventricosus genome elucidates the spidroin gene catalogue.</title>
        <authorList>
            <person name="Kono N."/>
            <person name="Nakamura H."/>
            <person name="Ohtoshi R."/>
            <person name="Moran D.A.P."/>
            <person name="Shinohara A."/>
            <person name="Yoshida Y."/>
            <person name="Fujiwara M."/>
            <person name="Mori M."/>
            <person name="Tomita M."/>
            <person name="Arakawa K."/>
        </authorList>
    </citation>
    <scope>NUCLEOTIDE SEQUENCE [LARGE SCALE GENOMIC DNA]</scope>
</reference>
<comment type="caution">
    <text evidence="1">The sequence shown here is derived from an EMBL/GenBank/DDBJ whole genome shotgun (WGS) entry which is preliminary data.</text>
</comment>
<dbReference type="AlphaFoldDB" id="A0A4Y2F401"/>
<gene>
    <name evidence="1" type="ORF">AVEN_71958_1</name>
</gene>
<sequence length="94" mass="10507">MSNHLKFQNALAVGQRYLLSPFPAALRYSYSFPHSADFRFDTLVAGCRSSQSFDVPNNLAKVHAKKSAHELPEFGLSEIRLFPAAMLFSIGFRA</sequence>
<keyword evidence="2" id="KW-1185">Reference proteome</keyword>
<protein>
    <submittedName>
        <fullName evidence="1">Uncharacterized protein</fullName>
    </submittedName>
</protein>
<accession>A0A4Y2F401</accession>
<proteinExistence type="predicted"/>
<dbReference type="EMBL" id="BGPR01000807">
    <property type="protein sequence ID" value="GBM36252.1"/>
    <property type="molecule type" value="Genomic_DNA"/>
</dbReference>